<dbReference type="PANTHER" id="PTHR33602:SF1">
    <property type="entry name" value="REGULATORY PROTEIN RECX FAMILY PROTEIN"/>
    <property type="match status" value="1"/>
</dbReference>
<dbReference type="InterPro" id="IPR053924">
    <property type="entry name" value="RecX_HTH_2nd"/>
</dbReference>
<accession>A0A4R2PTY6</accession>
<dbReference type="AlphaFoldDB" id="A0A4R2PTY6"/>
<evidence type="ECO:0000256" key="5">
    <source>
        <dbReference type="SAM" id="MobiDB-lite"/>
    </source>
</evidence>
<keyword evidence="4" id="KW-0963">Cytoplasm</keyword>
<dbReference type="PANTHER" id="PTHR33602">
    <property type="entry name" value="REGULATORY PROTEIN RECX FAMILY PROTEIN"/>
    <property type="match status" value="1"/>
</dbReference>
<dbReference type="GO" id="GO:0005737">
    <property type="term" value="C:cytoplasm"/>
    <property type="evidence" value="ECO:0007669"/>
    <property type="project" value="UniProtKB-SubCell"/>
</dbReference>
<dbReference type="InterPro" id="IPR003783">
    <property type="entry name" value="Regulatory_RecX"/>
</dbReference>
<evidence type="ECO:0000256" key="2">
    <source>
        <dbReference type="ARBA" id="ARBA00009695"/>
    </source>
</evidence>
<feature type="domain" description="RecX second three-helical" evidence="6">
    <location>
        <begin position="69"/>
        <end position="109"/>
    </location>
</feature>
<comment type="caution">
    <text evidence="7">The sequence shown here is derived from an EMBL/GenBank/DDBJ whole genome shotgun (WGS) entry which is preliminary data.</text>
</comment>
<comment type="similarity">
    <text evidence="2">Belongs to the RecX family.</text>
</comment>
<evidence type="ECO:0000256" key="3">
    <source>
        <dbReference type="ARBA" id="ARBA00018111"/>
    </source>
</evidence>
<evidence type="ECO:0000313" key="7">
    <source>
        <dbReference type="EMBL" id="TCP37621.1"/>
    </source>
</evidence>
<dbReference type="GO" id="GO:0006282">
    <property type="term" value="P:regulation of DNA repair"/>
    <property type="evidence" value="ECO:0007669"/>
    <property type="project" value="InterPro"/>
</dbReference>
<dbReference type="Proteomes" id="UP000295399">
    <property type="component" value="Unassembled WGS sequence"/>
</dbReference>
<sequence>MGSDPIETDADVKALLDAAFRYLGRFAATRARLVAVLARKADAAGLSDEAAETAVARVVARCEALSLIDDAAYAEMRARTLAGRGKGARAIAADLRSRGVAPGDVEAGLAALRADAGGDRAADLKAAATLARRKRLGPFSRSRTDRASSAGRPRADTQADGRAEARALGAFARAGVSYGAARAILDAADAEAVDALIDEAAELDGPTVVPDDADPR</sequence>
<comment type="subcellular location">
    <subcellularLocation>
        <location evidence="1">Cytoplasm</location>
    </subcellularLocation>
</comment>
<gene>
    <name evidence="7" type="ORF">EV659_10225</name>
</gene>
<evidence type="ECO:0000256" key="4">
    <source>
        <dbReference type="ARBA" id="ARBA00022490"/>
    </source>
</evidence>
<dbReference type="Gene3D" id="1.10.10.10">
    <property type="entry name" value="Winged helix-like DNA-binding domain superfamily/Winged helix DNA-binding domain"/>
    <property type="match status" value="1"/>
</dbReference>
<dbReference type="EMBL" id="SLXO01000002">
    <property type="protein sequence ID" value="TCP37621.1"/>
    <property type="molecule type" value="Genomic_DNA"/>
</dbReference>
<evidence type="ECO:0000256" key="1">
    <source>
        <dbReference type="ARBA" id="ARBA00004496"/>
    </source>
</evidence>
<name>A0A4R2PTY6_RHOSA</name>
<dbReference type="Pfam" id="PF02631">
    <property type="entry name" value="RecX_HTH2"/>
    <property type="match status" value="1"/>
</dbReference>
<organism evidence="7 8">
    <name type="scientific">Rhodothalassium salexigens DSM 2132</name>
    <dbReference type="NCBI Taxonomy" id="1188247"/>
    <lineage>
        <taxon>Bacteria</taxon>
        <taxon>Pseudomonadati</taxon>
        <taxon>Pseudomonadota</taxon>
        <taxon>Alphaproteobacteria</taxon>
        <taxon>Rhodothalassiales</taxon>
        <taxon>Rhodothalassiaceae</taxon>
        <taxon>Rhodothalassium</taxon>
    </lineage>
</organism>
<evidence type="ECO:0000313" key="8">
    <source>
        <dbReference type="Proteomes" id="UP000295399"/>
    </source>
</evidence>
<dbReference type="InParanoid" id="A0A4R2PTY6"/>
<feature type="region of interest" description="Disordered" evidence="5">
    <location>
        <begin position="138"/>
        <end position="161"/>
    </location>
</feature>
<protein>
    <recommendedName>
        <fullName evidence="3">Regulatory protein RecX</fullName>
    </recommendedName>
</protein>
<dbReference type="InterPro" id="IPR036388">
    <property type="entry name" value="WH-like_DNA-bd_sf"/>
</dbReference>
<keyword evidence="8" id="KW-1185">Reference proteome</keyword>
<evidence type="ECO:0000259" key="6">
    <source>
        <dbReference type="Pfam" id="PF02631"/>
    </source>
</evidence>
<reference evidence="7 8" key="1">
    <citation type="submission" date="2019-03" db="EMBL/GenBank/DDBJ databases">
        <title>Genomic Encyclopedia of Type Strains, Phase IV (KMG-IV): sequencing the most valuable type-strain genomes for metagenomic binning, comparative biology and taxonomic classification.</title>
        <authorList>
            <person name="Goeker M."/>
        </authorList>
    </citation>
    <scope>NUCLEOTIDE SEQUENCE [LARGE SCALE GENOMIC DNA]</scope>
    <source>
        <strain evidence="7 8">DSM 2132</strain>
    </source>
</reference>
<proteinExistence type="inferred from homology"/>
<dbReference type="RefSeq" id="WP_132707201.1">
    <property type="nucleotide sequence ID" value="NZ_JACIGF010000002.1"/>
</dbReference>